<dbReference type="Proteomes" id="UP000800200">
    <property type="component" value="Unassembled WGS sequence"/>
</dbReference>
<gene>
    <name evidence="1" type="ORF">K469DRAFT_594787</name>
</gene>
<proteinExistence type="predicted"/>
<organism evidence="1 2">
    <name type="scientific">Zopfia rhizophila CBS 207.26</name>
    <dbReference type="NCBI Taxonomy" id="1314779"/>
    <lineage>
        <taxon>Eukaryota</taxon>
        <taxon>Fungi</taxon>
        <taxon>Dikarya</taxon>
        <taxon>Ascomycota</taxon>
        <taxon>Pezizomycotina</taxon>
        <taxon>Dothideomycetes</taxon>
        <taxon>Dothideomycetes incertae sedis</taxon>
        <taxon>Zopfiaceae</taxon>
        <taxon>Zopfia</taxon>
    </lineage>
</organism>
<keyword evidence="2" id="KW-1185">Reference proteome</keyword>
<dbReference type="EMBL" id="ML994663">
    <property type="protein sequence ID" value="KAF2179732.1"/>
    <property type="molecule type" value="Genomic_DNA"/>
</dbReference>
<sequence>RQINKIRALEKQLETKKLREHDIILNRWKRLHPIIRNHARMYLKRAESGQLRERNIDCWLRDNWLVLIKRY</sequence>
<evidence type="ECO:0000313" key="1">
    <source>
        <dbReference type="EMBL" id="KAF2179732.1"/>
    </source>
</evidence>
<evidence type="ECO:0000313" key="2">
    <source>
        <dbReference type="Proteomes" id="UP000800200"/>
    </source>
</evidence>
<name>A0A6A6DMX4_9PEZI</name>
<feature type="non-terminal residue" evidence="1">
    <location>
        <position position="1"/>
    </location>
</feature>
<accession>A0A6A6DMX4</accession>
<reference evidence="1" key="1">
    <citation type="journal article" date="2020" name="Stud. Mycol.">
        <title>101 Dothideomycetes genomes: a test case for predicting lifestyles and emergence of pathogens.</title>
        <authorList>
            <person name="Haridas S."/>
            <person name="Albert R."/>
            <person name="Binder M."/>
            <person name="Bloem J."/>
            <person name="Labutti K."/>
            <person name="Salamov A."/>
            <person name="Andreopoulos B."/>
            <person name="Baker S."/>
            <person name="Barry K."/>
            <person name="Bills G."/>
            <person name="Bluhm B."/>
            <person name="Cannon C."/>
            <person name="Castanera R."/>
            <person name="Culley D."/>
            <person name="Daum C."/>
            <person name="Ezra D."/>
            <person name="Gonzalez J."/>
            <person name="Henrissat B."/>
            <person name="Kuo A."/>
            <person name="Liang C."/>
            <person name="Lipzen A."/>
            <person name="Lutzoni F."/>
            <person name="Magnuson J."/>
            <person name="Mondo S."/>
            <person name="Nolan M."/>
            <person name="Ohm R."/>
            <person name="Pangilinan J."/>
            <person name="Park H.-J."/>
            <person name="Ramirez L."/>
            <person name="Alfaro M."/>
            <person name="Sun H."/>
            <person name="Tritt A."/>
            <person name="Yoshinaga Y."/>
            <person name="Zwiers L.-H."/>
            <person name="Turgeon B."/>
            <person name="Goodwin S."/>
            <person name="Spatafora J."/>
            <person name="Crous P."/>
            <person name="Grigoriev I."/>
        </authorList>
    </citation>
    <scope>NUCLEOTIDE SEQUENCE</scope>
    <source>
        <strain evidence="1">CBS 207.26</strain>
    </source>
</reference>
<protein>
    <submittedName>
        <fullName evidence="1">Uncharacterized protein</fullName>
    </submittedName>
</protein>
<dbReference type="AlphaFoldDB" id="A0A6A6DMX4"/>